<keyword evidence="1" id="KW-0472">Membrane</keyword>
<dbReference type="STRING" id="1469948.GCA_000732725_02502"/>
<dbReference type="GO" id="GO:0004175">
    <property type="term" value="F:endopeptidase activity"/>
    <property type="evidence" value="ECO:0007669"/>
    <property type="project" value="UniProtKB-ARBA"/>
</dbReference>
<dbReference type="GO" id="GO:0080120">
    <property type="term" value="P:CAAX-box protein maturation"/>
    <property type="evidence" value="ECO:0007669"/>
    <property type="project" value="UniProtKB-ARBA"/>
</dbReference>
<dbReference type="Pfam" id="PF02517">
    <property type="entry name" value="Rce1-like"/>
    <property type="match status" value="1"/>
</dbReference>
<feature type="transmembrane region" description="Helical" evidence="1">
    <location>
        <begin position="169"/>
        <end position="189"/>
    </location>
</feature>
<dbReference type="EMBL" id="SLUO01000001">
    <property type="protein sequence ID" value="TCL61170.1"/>
    <property type="molecule type" value="Genomic_DNA"/>
</dbReference>
<dbReference type="Proteomes" id="UP000295718">
    <property type="component" value="Unassembled WGS sequence"/>
</dbReference>
<reference evidence="3 4" key="1">
    <citation type="submission" date="2019-03" db="EMBL/GenBank/DDBJ databases">
        <title>Genomic Encyclopedia of Type Strains, Phase IV (KMG-IV): sequencing the most valuable type-strain genomes for metagenomic binning, comparative biology and taxonomic classification.</title>
        <authorList>
            <person name="Goeker M."/>
        </authorList>
    </citation>
    <scope>NUCLEOTIDE SEQUENCE [LARGE SCALE GENOMIC DNA]</scope>
    <source>
        <strain evidence="3 4">DSM 100556</strain>
    </source>
</reference>
<dbReference type="InterPro" id="IPR003675">
    <property type="entry name" value="Rce1/LyrA-like_dom"/>
</dbReference>
<feature type="transmembrane region" description="Helical" evidence="1">
    <location>
        <begin position="42"/>
        <end position="62"/>
    </location>
</feature>
<feature type="transmembrane region" description="Helical" evidence="1">
    <location>
        <begin position="85"/>
        <end position="106"/>
    </location>
</feature>
<accession>A0A4R1R6P0</accession>
<feature type="domain" description="CAAX prenyl protease 2/Lysostaphin resistance protein A-like" evidence="2">
    <location>
        <begin position="112"/>
        <end position="208"/>
    </location>
</feature>
<organism evidence="3 4">
    <name type="scientific">Kineothrix alysoides</name>
    <dbReference type="NCBI Taxonomy" id="1469948"/>
    <lineage>
        <taxon>Bacteria</taxon>
        <taxon>Bacillati</taxon>
        <taxon>Bacillota</taxon>
        <taxon>Clostridia</taxon>
        <taxon>Lachnospirales</taxon>
        <taxon>Lachnospiraceae</taxon>
        <taxon>Kineothrix</taxon>
    </lineage>
</organism>
<evidence type="ECO:0000256" key="1">
    <source>
        <dbReference type="SAM" id="Phobius"/>
    </source>
</evidence>
<dbReference type="RefSeq" id="WP_242843305.1">
    <property type="nucleotide sequence ID" value="NZ_JPNB01000002.1"/>
</dbReference>
<protein>
    <recommendedName>
        <fullName evidence="2">CAAX prenyl protease 2/Lysostaphin resistance protein A-like domain-containing protein</fullName>
    </recommendedName>
</protein>
<feature type="transmembrane region" description="Helical" evidence="1">
    <location>
        <begin position="12"/>
        <end position="36"/>
    </location>
</feature>
<feature type="transmembrane region" description="Helical" evidence="1">
    <location>
        <begin position="112"/>
        <end position="131"/>
    </location>
</feature>
<sequence length="260" mass="29476">MMKERFRKRHPYICAIGAAFLCTFMTGLGTAIPQILNLQIEMQLIVTTIFLIFSVFISLFIINKTGLSLIECGFRLQKRNTLKKVMHYIPLVLIEVIAILLLGFSAEITVKQYIVLLLFVIAVGFNEEIYFRGIAYNFLLVKGSKTAIIFSSIIFGVLHLANALNGKSLVYLILQMIFAFLVGFVLAEIVSITKSLWFLIIWHALHDYIASITCEDWGIKAIITLALQVCILLIYAIVIWKTCKKLETDNLRSDNLETIS</sequence>
<keyword evidence="1" id="KW-1133">Transmembrane helix</keyword>
<evidence type="ECO:0000313" key="4">
    <source>
        <dbReference type="Proteomes" id="UP000295718"/>
    </source>
</evidence>
<evidence type="ECO:0000259" key="2">
    <source>
        <dbReference type="Pfam" id="PF02517"/>
    </source>
</evidence>
<keyword evidence="1" id="KW-0812">Transmembrane</keyword>
<keyword evidence="4" id="KW-1185">Reference proteome</keyword>
<dbReference type="AlphaFoldDB" id="A0A4R1R6P0"/>
<feature type="transmembrane region" description="Helical" evidence="1">
    <location>
        <begin position="143"/>
        <end position="163"/>
    </location>
</feature>
<comment type="caution">
    <text evidence="3">The sequence shown here is derived from an EMBL/GenBank/DDBJ whole genome shotgun (WGS) entry which is preliminary data.</text>
</comment>
<feature type="transmembrane region" description="Helical" evidence="1">
    <location>
        <begin position="219"/>
        <end position="240"/>
    </location>
</feature>
<gene>
    <name evidence="3" type="ORF">EDD76_101267</name>
</gene>
<name>A0A4R1R6P0_9FIRM</name>
<proteinExistence type="predicted"/>
<evidence type="ECO:0000313" key="3">
    <source>
        <dbReference type="EMBL" id="TCL61170.1"/>
    </source>
</evidence>